<accession>A0A417YZW9</accession>
<evidence type="ECO:0008006" key="4">
    <source>
        <dbReference type="Google" id="ProtNLM"/>
    </source>
</evidence>
<dbReference type="RefSeq" id="WP_118918846.1">
    <property type="nucleotide sequence ID" value="NZ_QWEG01000001.1"/>
</dbReference>
<evidence type="ECO:0000256" key="1">
    <source>
        <dbReference type="SAM" id="MobiDB-lite"/>
    </source>
</evidence>
<proteinExistence type="predicted"/>
<dbReference type="Proteomes" id="UP000284416">
    <property type="component" value="Unassembled WGS sequence"/>
</dbReference>
<name>A0A417YZW9_9BACI</name>
<reference evidence="2 3" key="1">
    <citation type="journal article" date="2017" name="Int. J. Syst. Evol. Microbiol.">
        <title>Bacillus notoginsengisoli sp. nov., a novel bacterium isolated from the rhizosphere of Panax notoginseng.</title>
        <authorList>
            <person name="Zhang M.Y."/>
            <person name="Cheng J."/>
            <person name="Cai Y."/>
            <person name="Zhang T.Y."/>
            <person name="Wu Y.Y."/>
            <person name="Manikprabhu D."/>
            <person name="Li W.J."/>
            <person name="Zhang Y.X."/>
        </authorList>
    </citation>
    <scope>NUCLEOTIDE SEQUENCE [LARGE SCALE GENOMIC DNA]</scope>
    <source>
        <strain evidence="2 3">JCM 30743</strain>
    </source>
</reference>
<protein>
    <recommendedName>
        <fullName evidence="4">Spore coat protein</fullName>
    </recommendedName>
</protein>
<sequence length="271" mass="30605">MDKQKNGPKPMLYIVQPDFPRGSLQMQDHFIWRKRKGKKSAEDRTDIQPQSSEADKQTEVIAALELSSQTELVKAEDNLVQELPQAELEIEEEVTAIKEQEASLMATSMIEVEIAGHEDGSLQLDASTEEKVADEPIAMADGDQEEEKKQVQSALVQYFLKRMNEKNIQPVDTLATAPEEMEEASPILDSAPPPKQETTVSDEEARKIWRTVTRLARYPHFLERPQVTAVVGGETMTFQVESKRGDKIRIKTGNKMSIIPIEEISDIQIQF</sequence>
<feature type="region of interest" description="Disordered" evidence="1">
    <location>
        <begin position="34"/>
        <end position="56"/>
    </location>
</feature>
<gene>
    <name evidence="2" type="ORF">D1B31_00740</name>
</gene>
<evidence type="ECO:0000313" key="3">
    <source>
        <dbReference type="Proteomes" id="UP000284416"/>
    </source>
</evidence>
<keyword evidence="3" id="KW-1185">Reference proteome</keyword>
<dbReference type="OrthoDB" id="2876703at2"/>
<dbReference type="EMBL" id="QWEG01000001">
    <property type="protein sequence ID" value="RHW43238.1"/>
    <property type="molecule type" value="Genomic_DNA"/>
</dbReference>
<dbReference type="AlphaFoldDB" id="A0A417YZW9"/>
<organism evidence="2 3">
    <name type="scientific">Neobacillus notoginsengisoli</name>
    <dbReference type="NCBI Taxonomy" id="1578198"/>
    <lineage>
        <taxon>Bacteria</taxon>
        <taxon>Bacillati</taxon>
        <taxon>Bacillota</taxon>
        <taxon>Bacilli</taxon>
        <taxon>Bacillales</taxon>
        <taxon>Bacillaceae</taxon>
        <taxon>Neobacillus</taxon>
    </lineage>
</organism>
<comment type="caution">
    <text evidence="2">The sequence shown here is derived from an EMBL/GenBank/DDBJ whole genome shotgun (WGS) entry which is preliminary data.</text>
</comment>
<feature type="region of interest" description="Disordered" evidence="1">
    <location>
        <begin position="184"/>
        <end position="203"/>
    </location>
</feature>
<evidence type="ECO:0000313" key="2">
    <source>
        <dbReference type="EMBL" id="RHW43238.1"/>
    </source>
</evidence>